<sequence length="773" mass="86527">MKPSEEPPCLTNEALQDPMMLEDARNIVHDGVEDEWTVEQHEEERMKLRKQVEMLDAKHENLEEEFGKMEQEMIDKATALERIIGTVSGLEKRNKALIKRQAAQEEEFELERQEWKDTERTLQYRIEDLEKQFRTCISAQIEPAVQTDDSSKDALVAHDQDIMEADLVAQVKTVAQLRSRLADMSESQLSLTEKHTALCLQVHTLEHEVAERTAECYRLREENEGFEILLRERTLDGRVYDADIFGDMTDDDMSEEPTDTEGTSDTDTQAESGSSNKVEVFEGINSPNPPGEQRSSRRRKALNLAQEFSNNIESVSSRMNASPIVDESSQEHDTKEGQTTGKIDYDPILDSLRGEVKALSDANKALRLYCSKILDRILLHEDEENFLVDVSGSLNRKTHTRTTLRKVAGEGGTRERSLIHKRPTVEQQTFQAPGVGDSSRNGELRSDQAQRNQRQRRLSQASIEHKDDSKRSLPSIQVESATTRIRDEPRMGKLRPLSIVAKKEEREKEAKKAESANEKRLRRGFSLDWRSLSGARSASPEQSPKPDDLGALANVSSENALVTYPSSRPAITNSRSYDKKLQIIEDDDEDRIERERLSTALRLLGVTPNGGSSPSSLTVAEDLAITRQSSNTSPRPSATAFSRFSAFFGRNTNDSSPSAIFGIAEQPGEMSSNSPDFERQKLHRQKSEGQTTGQEKSPLQSKANLTTPKGGFADLIAERRSASKERRKALPDSQVANVSDIAESSGSGQHRRTTGGDESLSTLWSLGSEVSDI</sequence>
<keyword evidence="2" id="KW-1185">Reference proteome</keyword>
<reference evidence="1" key="1">
    <citation type="submission" date="2023-04" db="EMBL/GenBank/DDBJ databases">
        <title>Draft Genome sequencing of Naganishia species isolated from polar environments using Oxford Nanopore Technology.</title>
        <authorList>
            <person name="Leo P."/>
            <person name="Venkateswaran K."/>
        </authorList>
    </citation>
    <scope>NUCLEOTIDE SEQUENCE</scope>
    <source>
        <strain evidence="1">MNA-CCFEE 5261</strain>
    </source>
</reference>
<organism evidence="1 2">
    <name type="scientific">Naganishia cerealis</name>
    <dbReference type="NCBI Taxonomy" id="610337"/>
    <lineage>
        <taxon>Eukaryota</taxon>
        <taxon>Fungi</taxon>
        <taxon>Dikarya</taxon>
        <taxon>Basidiomycota</taxon>
        <taxon>Agaricomycotina</taxon>
        <taxon>Tremellomycetes</taxon>
        <taxon>Filobasidiales</taxon>
        <taxon>Filobasidiaceae</taxon>
        <taxon>Naganishia</taxon>
    </lineage>
</organism>
<evidence type="ECO:0000313" key="1">
    <source>
        <dbReference type="EMBL" id="KAJ9108260.1"/>
    </source>
</evidence>
<dbReference type="EMBL" id="JASBWR010000021">
    <property type="protein sequence ID" value="KAJ9108260.1"/>
    <property type="molecule type" value="Genomic_DNA"/>
</dbReference>
<accession>A0ACC2WAC2</accession>
<evidence type="ECO:0000313" key="2">
    <source>
        <dbReference type="Proteomes" id="UP001241377"/>
    </source>
</evidence>
<name>A0ACC2WAC2_9TREE</name>
<gene>
    <name evidence="1" type="ORF">QFC19_002508</name>
</gene>
<dbReference type="Proteomes" id="UP001241377">
    <property type="component" value="Unassembled WGS sequence"/>
</dbReference>
<proteinExistence type="predicted"/>
<comment type="caution">
    <text evidence="1">The sequence shown here is derived from an EMBL/GenBank/DDBJ whole genome shotgun (WGS) entry which is preliminary data.</text>
</comment>
<protein>
    <submittedName>
        <fullName evidence="1">Uncharacterized protein</fullName>
    </submittedName>
</protein>